<evidence type="ECO:0000313" key="15">
    <source>
        <dbReference type="EMBL" id="GFO26127.1"/>
    </source>
</evidence>
<dbReference type="Gene3D" id="3.40.50.11660">
    <property type="entry name" value="Glycosyl transferase family 10, C-terminal domain"/>
    <property type="match status" value="1"/>
</dbReference>
<evidence type="ECO:0000256" key="13">
    <source>
        <dbReference type="SAM" id="MobiDB-lite"/>
    </source>
</evidence>
<dbReference type="Proteomes" id="UP000735302">
    <property type="component" value="Unassembled WGS sequence"/>
</dbReference>
<organism evidence="15 16">
    <name type="scientific">Plakobranchus ocellatus</name>
    <dbReference type="NCBI Taxonomy" id="259542"/>
    <lineage>
        <taxon>Eukaryota</taxon>
        <taxon>Metazoa</taxon>
        <taxon>Spiralia</taxon>
        <taxon>Lophotrochozoa</taxon>
        <taxon>Mollusca</taxon>
        <taxon>Gastropoda</taxon>
        <taxon>Heterobranchia</taxon>
        <taxon>Euthyneura</taxon>
        <taxon>Panpulmonata</taxon>
        <taxon>Sacoglossa</taxon>
        <taxon>Placobranchoidea</taxon>
        <taxon>Plakobranchidae</taxon>
        <taxon>Plakobranchus</taxon>
    </lineage>
</organism>
<feature type="region of interest" description="Disordered" evidence="13">
    <location>
        <begin position="56"/>
        <end position="78"/>
    </location>
</feature>
<evidence type="ECO:0000256" key="9">
    <source>
        <dbReference type="ARBA" id="ARBA00023034"/>
    </source>
</evidence>
<dbReference type="PANTHER" id="PTHR48438">
    <property type="entry name" value="ALPHA-(1,3)-FUCOSYLTRANSFERASE C-RELATED"/>
    <property type="match status" value="1"/>
</dbReference>
<evidence type="ECO:0000256" key="11">
    <source>
        <dbReference type="ARBA" id="ARBA00023180"/>
    </source>
</evidence>
<dbReference type="FunFam" id="3.40.50.11660:FF:000002">
    <property type="entry name" value="Alpha-(1,3)-fucosyltransferase"/>
    <property type="match status" value="1"/>
</dbReference>
<evidence type="ECO:0000256" key="8">
    <source>
        <dbReference type="ARBA" id="ARBA00022989"/>
    </source>
</evidence>
<evidence type="ECO:0000256" key="12">
    <source>
        <dbReference type="RuleBase" id="RU003832"/>
    </source>
</evidence>
<keyword evidence="16" id="KW-1185">Reference proteome</keyword>
<evidence type="ECO:0000256" key="4">
    <source>
        <dbReference type="ARBA" id="ARBA00022676"/>
    </source>
</evidence>
<keyword evidence="8" id="KW-1133">Transmembrane helix</keyword>
<sequence length="502" mass="59286">MVMTVEMRKTLLLMGGFCFIVVLVEEILNSGTVSKKITSSLTTVREIDLATDHIDLTSNQETDNSFNSRDGTDEDRMRYHDINENKDRMIAENWSRDVDEDKTESSMEEQRKKEEIIRFGEIKDKEKDKDVYYFAKDNVKYQNDDEKEDEEKEDEFEKYRLENSPYIISPEDEKRLSTPPVMNEMKLISEWKRLIPYKHSFERCRYNMCRWEPNNTLADGVLFRAGAIRTWIIKPFRRKPGQRWILYTNDPAIKSYGLERDDVGHNFNATSTYQLHSDYPRTFGHLQRVTPPKKDYGKIYDGKSRYIAWFVSHCSTWSKRELYVERMRKIIPVDVFGACGNLTCGASHFRGNDTNVCLPMLSERYMFYLAFENSFCKDYVSEKFFKLFQGVDVIPVVQGAFDYHKYMPSNIFIDSSDFMSPEDLAHYLLDVSKNKDHYIRMLKEKAKWTYRGADPLHCVVCEKLHTDTRTHFHTDMISAFNGRPSECYKPKWMKEEDNDDDA</sequence>
<dbReference type="InterPro" id="IPR001503">
    <property type="entry name" value="Glyco_trans_10"/>
</dbReference>
<comment type="caution">
    <text evidence="15">The sequence shown here is derived from an EMBL/GenBank/DDBJ whole genome shotgun (WGS) entry which is preliminary data.</text>
</comment>
<evidence type="ECO:0000256" key="10">
    <source>
        <dbReference type="ARBA" id="ARBA00023136"/>
    </source>
</evidence>
<keyword evidence="10" id="KW-0472">Membrane</keyword>
<keyword evidence="4 12" id="KW-0328">Glycosyltransferase</keyword>
<feature type="domain" description="Fucosyltransferase C-terminal" evidence="14">
    <location>
        <begin position="302"/>
        <end position="472"/>
    </location>
</feature>
<proteinExistence type="inferred from homology"/>
<dbReference type="GO" id="GO:0000139">
    <property type="term" value="C:Golgi membrane"/>
    <property type="evidence" value="ECO:0007669"/>
    <property type="project" value="UniProtKB-SubCell"/>
</dbReference>
<reference evidence="15 16" key="1">
    <citation type="journal article" date="2021" name="Elife">
        <title>Chloroplast acquisition without the gene transfer in kleptoplastic sea slugs, Plakobranchus ocellatus.</title>
        <authorList>
            <person name="Maeda T."/>
            <person name="Takahashi S."/>
            <person name="Yoshida T."/>
            <person name="Shimamura S."/>
            <person name="Takaki Y."/>
            <person name="Nagai Y."/>
            <person name="Toyoda A."/>
            <person name="Suzuki Y."/>
            <person name="Arimoto A."/>
            <person name="Ishii H."/>
            <person name="Satoh N."/>
            <person name="Nishiyama T."/>
            <person name="Hasebe M."/>
            <person name="Maruyama T."/>
            <person name="Minagawa J."/>
            <person name="Obokata J."/>
            <person name="Shigenobu S."/>
        </authorList>
    </citation>
    <scope>NUCLEOTIDE SEQUENCE [LARGE SCALE GENOMIC DNA]</scope>
</reference>
<dbReference type="PANTHER" id="PTHR48438:SF1">
    <property type="entry name" value="ALPHA-(1,3)-FUCOSYLTRANSFERASE C-RELATED"/>
    <property type="match status" value="1"/>
</dbReference>
<dbReference type="Pfam" id="PF00852">
    <property type="entry name" value="Glyco_transf_10"/>
    <property type="match status" value="1"/>
</dbReference>
<accession>A0AAV4C3E0</accession>
<dbReference type="AlphaFoldDB" id="A0AAV4C3E0"/>
<keyword evidence="7" id="KW-0735">Signal-anchor</keyword>
<evidence type="ECO:0000256" key="2">
    <source>
        <dbReference type="ARBA" id="ARBA00004922"/>
    </source>
</evidence>
<comment type="pathway">
    <text evidence="2">Protein modification; protein glycosylation.</text>
</comment>
<protein>
    <recommendedName>
        <fullName evidence="12">Fucosyltransferase</fullName>
        <ecNumber evidence="12">2.4.1.-</ecNumber>
    </recommendedName>
</protein>
<dbReference type="InterPro" id="IPR055270">
    <property type="entry name" value="Glyco_tran_10_C"/>
</dbReference>
<dbReference type="InterPro" id="IPR038577">
    <property type="entry name" value="GT10-like_C_sf"/>
</dbReference>
<evidence type="ECO:0000256" key="1">
    <source>
        <dbReference type="ARBA" id="ARBA00004323"/>
    </source>
</evidence>
<name>A0AAV4C3E0_9GAST</name>
<keyword evidence="6 12" id="KW-0812">Transmembrane</keyword>
<dbReference type="EC" id="2.4.1.-" evidence="12"/>
<evidence type="ECO:0000256" key="5">
    <source>
        <dbReference type="ARBA" id="ARBA00022679"/>
    </source>
</evidence>
<dbReference type="GO" id="GO:0032580">
    <property type="term" value="C:Golgi cisterna membrane"/>
    <property type="evidence" value="ECO:0007669"/>
    <property type="project" value="UniProtKB-SubCell"/>
</dbReference>
<keyword evidence="9 12" id="KW-0333">Golgi apparatus</keyword>
<evidence type="ECO:0000259" key="14">
    <source>
        <dbReference type="Pfam" id="PF00852"/>
    </source>
</evidence>
<dbReference type="EMBL" id="BLXT01005793">
    <property type="protein sequence ID" value="GFO26127.1"/>
    <property type="molecule type" value="Genomic_DNA"/>
</dbReference>
<keyword evidence="11" id="KW-0325">Glycoprotein</keyword>
<keyword evidence="5 12" id="KW-0808">Transferase</keyword>
<comment type="similarity">
    <text evidence="3 12">Belongs to the glycosyltransferase 10 family.</text>
</comment>
<evidence type="ECO:0000256" key="3">
    <source>
        <dbReference type="ARBA" id="ARBA00008919"/>
    </source>
</evidence>
<gene>
    <name evidence="15" type="ORF">PoB_005263200</name>
</gene>
<feature type="compositionally biased region" description="Polar residues" evidence="13">
    <location>
        <begin position="56"/>
        <end position="69"/>
    </location>
</feature>
<dbReference type="SUPFAM" id="SSF53756">
    <property type="entry name" value="UDP-Glycosyltransferase/glycogen phosphorylase"/>
    <property type="match status" value="1"/>
</dbReference>
<evidence type="ECO:0000256" key="7">
    <source>
        <dbReference type="ARBA" id="ARBA00022968"/>
    </source>
</evidence>
<dbReference type="GO" id="GO:0008417">
    <property type="term" value="F:fucosyltransferase activity"/>
    <property type="evidence" value="ECO:0007669"/>
    <property type="project" value="InterPro"/>
</dbReference>
<evidence type="ECO:0000256" key="6">
    <source>
        <dbReference type="ARBA" id="ARBA00022692"/>
    </source>
</evidence>
<comment type="subcellular location">
    <subcellularLocation>
        <location evidence="1">Golgi apparatus membrane</location>
        <topology evidence="1">Single-pass type II membrane protein</topology>
    </subcellularLocation>
    <subcellularLocation>
        <location evidence="12">Golgi apparatus</location>
        <location evidence="12">Golgi stack membrane</location>
        <topology evidence="12">Single-pass type II membrane protein</topology>
    </subcellularLocation>
</comment>
<evidence type="ECO:0000313" key="16">
    <source>
        <dbReference type="Proteomes" id="UP000735302"/>
    </source>
</evidence>